<organism evidence="1 2">
    <name type="scientific">Artomyces pyxidatus</name>
    <dbReference type="NCBI Taxonomy" id="48021"/>
    <lineage>
        <taxon>Eukaryota</taxon>
        <taxon>Fungi</taxon>
        <taxon>Dikarya</taxon>
        <taxon>Basidiomycota</taxon>
        <taxon>Agaricomycotina</taxon>
        <taxon>Agaricomycetes</taxon>
        <taxon>Russulales</taxon>
        <taxon>Auriscalpiaceae</taxon>
        <taxon>Artomyces</taxon>
    </lineage>
</organism>
<reference evidence="1" key="2">
    <citation type="journal article" date="2022" name="New Phytol.">
        <title>Evolutionary transition to the ectomycorrhizal habit in the genomes of a hyperdiverse lineage of mushroom-forming fungi.</title>
        <authorList>
            <person name="Looney B."/>
            <person name="Miyauchi S."/>
            <person name="Morin E."/>
            <person name="Drula E."/>
            <person name="Courty P.E."/>
            <person name="Kohler A."/>
            <person name="Kuo A."/>
            <person name="LaButti K."/>
            <person name="Pangilinan J."/>
            <person name="Lipzen A."/>
            <person name="Riley R."/>
            <person name="Andreopoulos W."/>
            <person name="He G."/>
            <person name="Johnson J."/>
            <person name="Nolan M."/>
            <person name="Tritt A."/>
            <person name="Barry K.W."/>
            <person name="Grigoriev I.V."/>
            <person name="Nagy L.G."/>
            <person name="Hibbett D."/>
            <person name="Henrissat B."/>
            <person name="Matheny P.B."/>
            <person name="Labbe J."/>
            <person name="Martin F.M."/>
        </authorList>
    </citation>
    <scope>NUCLEOTIDE SEQUENCE</scope>
    <source>
        <strain evidence="1">HHB10654</strain>
    </source>
</reference>
<dbReference type="Proteomes" id="UP000814140">
    <property type="component" value="Unassembled WGS sequence"/>
</dbReference>
<reference evidence="1" key="1">
    <citation type="submission" date="2021-03" db="EMBL/GenBank/DDBJ databases">
        <authorList>
            <consortium name="DOE Joint Genome Institute"/>
            <person name="Ahrendt S."/>
            <person name="Looney B.P."/>
            <person name="Miyauchi S."/>
            <person name="Morin E."/>
            <person name="Drula E."/>
            <person name="Courty P.E."/>
            <person name="Chicoki N."/>
            <person name="Fauchery L."/>
            <person name="Kohler A."/>
            <person name="Kuo A."/>
            <person name="Labutti K."/>
            <person name="Pangilinan J."/>
            <person name="Lipzen A."/>
            <person name="Riley R."/>
            <person name="Andreopoulos W."/>
            <person name="He G."/>
            <person name="Johnson J."/>
            <person name="Barry K.W."/>
            <person name="Grigoriev I.V."/>
            <person name="Nagy L."/>
            <person name="Hibbett D."/>
            <person name="Henrissat B."/>
            <person name="Matheny P.B."/>
            <person name="Labbe J."/>
            <person name="Martin F."/>
        </authorList>
    </citation>
    <scope>NUCLEOTIDE SEQUENCE</scope>
    <source>
        <strain evidence="1">HHB10654</strain>
    </source>
</reference>
<sequence>MSPSPFSLRIQHGITGGFAPPRPSAVHDLSLESSTSPFIVLSSAIREDGTPSLLPHPPKSVPVSDDTTALIDELQTILRRLPTENPPSADIYRQDIGIFWQGADGFTWVNAAPQGCGGWEGDVKVTDEDRKAFGRAVEITETLVGRGVAKEN</sequence>
<gene>
    <name evidence="1" type="ORF">BV25DRAFT_1796324</name>
</gene>
<protein>
    <submittedName>
        <fullName evidence="1">Uncharacterized protein</fullName>
    </submittedName>
</protein>
<comment type="caution">
    <text evidence="1">The sequence shown here is derived from an EMBL/GenBank/DDBJ whole genome shotgun (WGS) entry which is preliminary data.</text>
</comment>
<name>A0ACB8TDM5_9AGAM</name>
<proteinExistence type="predicted"/>
<evidence type="ECO:0000313" key="2">
    <source>
        <dbReference type="Proteomes" id="UP000814140"/>
    </source>
</evidence>
<evidence type="ECO:0000313" key="1">
    <source>
        <dbReference type="EMBL" id="KAI0066525.1"/>
    </source>
</evidence>
<dbReference type="EMBL" id="MU277192">
    <property type="protein sequence ID" value="KAI0066525.1"/>
    <property type="molecule type" value="Genomic_DNA"/>
</dbReference>
<keyword evidence="2" id="KW-1185">Reference proteome</keyword>
<accession>A0ACB8TDM5</accession>